<organism evidence="8 9">
    <name type="scientific">Symbiobacterium terraclitae</name>
    <dbReference type="NCBI Taxonomy" id="557451"/>
    <lineage>
        <taxon>Bacteria</taxon>
        <taxon>Bacillati</taxon>
        <taxon>Bacillota</taxon>
        <taxon>Clostridia</taxon>
        <taxon>Eubacteriales</taxon>
        <taxon>Symbiobacteriaceae</taxon>
        <taxon>Symbiobacterium</taxon>
    </lineage>
</organism>
<evidence type="ECO:0000256" key="5">
    <source>
        <dbReference type="SAM" id="MobiDB-lite"/>
    </source>
</evidence>
<dbReference type="PANTHER" id="PTHR30532:SF24">
    <property type="entry name" value="FERRIC ENTEROBACTIN-BINDING PERIPLASMIC PROTEIN FEPB"/>
    <property type="match status" value="1"/>
</dbReference>
<feature type="signal peptide" evidence="6">
    <location>
        <begin position="1"/>
        <end position="21"/>
    </location>
</feature>
<evidence type="ECO:0000256" key="6">
    <source>
        <dbReference type="SAM" id="SignalP"/>
    </source>
</evidence>
<evidence type="ECO:0000313" key="9">
    <source>
        <dbReference type="Proteomes" id="UP001519289"/>
    </source>
</evidence>
<feature type="compositionally biased region" description="Low complexity" evidence="5">
    <location>
        <begin position="24"/>
        <end position="54"/>
    </location>
</feature>
<sequence>MRVRTLLAALLAVVVLTGCTAAPGNTSGPAPGNSSPAGNSSAGSGSSDPAAGDNPVGNAESEPWTFTDDRGVTVTLPKRPARVVAQSTAAASLWALGFEVVGVFGPQRLPDGSNDPTIGDVDLSRVTSVGEEWGELDLEKLAALKPDLIVSIMYVPPELWYILPDVQPQVEVIAPTVGITVGQRPIKEAVQRFEDLAAALGADLNAPEVADARRHFDEASAALQAALAEKPDLTVMFGAGSLETLWVSNPPYYADLAYLQELGMNIVVPDNPEMYWEALSWEQALRYQADVLFYDSRTGVVQPPELAAQVPTWNHIPAVKAGQVYPWVAVPPYSWDGLATILEDITAAVKAADPDVVR</sequence>
<comment type="caution">
    <text evidence="8">The sequence shown here is derived from an EMBL/GenBank/DDBJ whole genome shotgun (WGS) entry which is preliminary data.</text>
</comment>
<keyword evidence="9" id="KW-1185">Reference proteome</keyword>
<dbReference type="Gene3D" id="3.40.50.1980">
    <property type="entry name" value="Nitrogenase molybdenum iron protein domain"/>
    <property type="match status" value="2"/>
</dbReference>
<feature type="region of interest" description="Disordered" evidence="5">
    <location>
        <begin position="24"/>
        <end position="70"/>
    </location>
</feature>
<proteinExistence type="inferred from homology"/>
<dbReference type="Proteomes" id="UP001519289">
    <property type="component" value="Unassembled WGS sequence"/>
</dbReference>
<dbReference type="PROSITE" id="PS51257">
    <property type="entry name" value="PROKAR_LIPOPROTEIN"/>
    <property type="match status" value="1"/>
</dbReference>
<comment type="subcellular location">
    <subcellularLocation>
        <location evidence="1">Cell envelope</location>
    </subcellularLocation>
</comment>
<dbReference type="Pfam" id="PF01497">
    <property type="entry name" value="Peripla_BP_2"/>
    <property type="match status" value="1"/>
</dbReference>
<keyword evidence="3" id="KW-0813">Transport</keyword>
<dbReference type="SUPFAM" id="SSF53807">
    <property type="entry name" value="Helical backbone' metal receptor"/>
    <property type="match status" value="1"/>
</dbReference>
<dbReference type="InterPro" id="IPR051313">
    <property type="entry name" value="Bact_iron-sidero_bind"/>
</dbReference>
<evidence type="ECO:0000313" key="8">
    <source>
        <dbReference type="EMBL" id="MBP2018516.1"/>
    </source>
</evidence>
<reference evidence="8 9" key="1">
    <citation type="submission" date="2021-03" db="EMBL/GenBank/DDBJ databases">
        <title>Genomic Encyclopedia of Type Strains, Phase IV (KMG-IV): sequencing the most valuable type-strain genomes for metagenomic binning, comparative biology and taxonomic classification.</title>
        <authorList>
            <person name="Goeker M."/>
        </authorList>
    </citation>
    <scope>NUCLEOTIDE SEQUENCE [LARGE SCALE GENOMIC DNA]</scope>
    <source>
        <strain evidence="8 9">DSM 27138</strain>
    </source>
</reference>
<evidence type="ECO:0000259" key="7">
    <source>
        <dbReference type="PROSITE" id="PS50983"/>
    </source>
</evidence>
<evidence type="ECO:0000256" key="1">
    <source>
        <dbReference type="ARBA" id="ARBA00004196"/>
    </source>
</evidence>
<gene>
    <name evidence="8" type="ORF">J2Z79_001931</name>
</gene>
<evidence type="ECO:0000256" key="4">
    <source>
        <dbReference type="ARBA" id="ARBA00022729"/>
    </source>
</evidence>
<dbReference type="EMBL" id="JAGGLG010000014">
    <property type="protein sequence ID" value="MBP2018516.1"/>
    <property type="molecule type" value="Genomic_DNA"/>
</dbReference>
<evidence type="ECO:0000256" key="2">
    <source>
        <dbReference type="ARBA" id="ARBA00008814"/>
    </source>
</evidence>
<dbReference type="PANTHER" id="PTHR30532">
    <property type="entry name" value="IRON III DICITRATE-BINDING PERIPLASMIC PROTEIN"/>
    <property type="match status" value="1"/>
</dbReference>
<dbReference type="PROSITE" id="PS50983">
    <property type="entry name" value="FE_B12_PBP"/>
    <property type="match status" value="1"/>
</dbReference>
<feature type="chain" id="PRO_5047015610" evidence="6">
    <location>
        <begin position="22"/>
        <end position="358"/>
    </location>
</feature>
<keyword evidence="4 6" id="KW-0732">Signal</keyword>
<dbReference type="RefSeq" id="WP_209466646.1">
    <property type="nucleotide sequence ID" value="NZ_JAGGLG010000014.1"/>
</dbReference>
<name>A0ABS4JU74_9FIRM</name>
<accession>A0ABS4JU74</accession>
<feature type="domain" description="Fe/B12 periplasmic-binding" evidence="7">
    <location>
        <begin position="81"/>
        <end position="356"/>
    </location>
</feature>
<protein>
    <submittedName>
        <fullName evidence="8">Iron complex transport system substrate-binding protein</fullName>
    </submittedName>
</protein>
<evidence type="ECO:0000256" key="3">
    <source>
        <dbReference type="ARBA" id="ARBA00022448"/>
    </source>
</evidence>
<comment type="similarity">
    <text evidence="2">Belongs to the bacterial solute-binding protein 8 family.</text>
</comment>
<dbReference type="InterPro" id="IPR002491">
    <property type="entry name" value="ABC_transptr_periplasmic_BD"/>
</dbReference>